<reference evidence="1" key="1">
    <citation type="submission" date="2021-06" db="EMBL/GenBank/DDBJ databases">
        <authorList>
            <person name="Hodson N. C."/>
            <person name="Mongue J. A."/>
            <person name="Jaron S. K."/>
        </authorList>
    </citation>
    <scope>NUCLEOTIDE SEQUENCE</scope>
</reference>
<protein>
    <submittedName>
        <fullName evidence="1">Uncharacterized protein</fullName>
    </submittedName>
</protein>
<dbReference type="EMBL" id="CAJVCH010570331">
    <property type="protein sequence ID" value="CAG7834683.1"/>
    <property type="molecule type" value="Genomic_DNA"/>
</dbReference>
<dbReference type="AlphaFoldDB" id="A0A8J2LMC1"/>
<comment type="caution">
    <text evidence="1">The sequence shown here is derived from an EMBL/GenBank/DDBJ whole genome shotgun (WGS) entry which is preliminary data.</text>
</comment>
<sequence length="33" mass="3895">KRRCTITSAAIMKGRIKCKEKNRVRVKHILQMP</sequence>
<name>A0A8J2LMC1_9HEXA</name>
<evidence type="ECO:0000313" key="2">
    <source>
        <dbReference type="Proteomes" id="UP000708208"/>
    </source>
</evidence>
<proteinExistence type="predicted"/>
<dbReference type="Proteomes" id="UP000708208">
    <property type="component" value="Unassembled WGS sequence"/>
</dbReference>
<keyword evidence="2" id="KW-1185">Reference proteome</keyword>
<feature type="non-terminal residue" evidence="1">
    <location>
        <position position="1"/>
    </location>
</feature>
<accession>A0A8J2LMC1</accession>
<evidence type="ECO:0000313" key="1">
    <source>
        <dbReference type="EMBL" id="CAG7834683.1"/>
    </source>
</evidence>
<gene>
    <name evidence="1" type="ORF">AFUS01_LOCUS44161</name>
</gene>
<organism evidence="1 2">
    <name type="scientific">Allacma fusca</name>
    <dbReference type="NCBI Taxonomy" id="39272"/>
    <lineage>
        <taxon>Eukaryota</taxon>
        <taxon>Metazoa</taxon>
        <taxon>Ecdysozoa</taxon>
        <taxon>Arthropoda</taxon>
        <taxon>Hexapoda</taxon>
        <taxon>Collembola</taxon>
        <taxon>Symphypleona</taxon>
        <taxon>Sminthuridae</taxon>
        <taxon>Allacma</taxon>
    </lineage>
</organism>